<dbReference type="GO" id="GO:0051010">
    <property type="term" value="F:microtubule plus-end binding"/>
    <property type="evidence" value="ECO:0007669"/>
    <property type="project" value="EnsemblFungi"/>
</dbReference>
<dbReference type="STRING" id="1071382.H2AU06"/>
<keyword evidence="8" id="KW-0132">Cell division</keyword>
<keyword evidence="6" id="KW-0158">Chromosome</keyword>
<evidence type="ECO:0000256" key="8">
    <source>
        <dbReference type="ARBA" id="ARBA00022618"/>
    </source>
</evidence>
<keyword evidence="11" id="KW-0159">Chromosome partition</keyword>
<gene>
    <name evidence="20" type="primary">KAFR0D02090</name>
    <name evidence="20" type="ORF">KAFR_0D02090</name>
</gene>
<evidence type="ECO:0000256" key="14">
    <source>
        <dbReference type="ARBA" id="ARBA00023242"/>
    </source>
</evidence>
<evidence type="ECO:0000256" key="18">
    <source>
        <dbReference type="SAM" id="Coils"/>
    </source>
</evidence>
<dbReference type="KEGG" id="kaf:KAFR_0D02090"/>
<evidence type="ECO:0000256" key="7">
    <source>
        <dbReference type="ARBA" id="ARBA00022490"/>
    </source>
</evidence>
<dbReference type="OrthoDB" id="3230169at2759"/>
<feature type="region of interest" description="Disordered" evidence="19">
    <location>
        <begin position="89"/>
        <end position="113"/>
    </location>
</feature>
<dbReference type="GO" id="GO:1990976">
    <property type="term" value="P:protein transport along microtubule to mitotic spindle pole body"/>
    <property type="evidence" value="ECO:0007669"/>
    <property type="project" value="EnsemblFungi"/>
</dbReference>
<dbReference type="GO" id="GO:0005874">
    <property type="term" value="C:microtubule"/>
    <property type="evidence" value="ECO:0007669"/>
    <property type="project" value="UniProtKB-KW"/>
</dbReference>
<dbReference type="GO" id="GO:0031116">
    <property type="term" value="P:positive regulation of microtubule polymerization"/>
    <property type="evidence" value="ECO:0007669"/>
    <property type="project" value="EnsemblFungi"/>
</dbReference>
<evidence type="ECO:0000256" key="10">
    <source>
        <dbReference type="ARBA" id="ARBA00022776"/>
    </source>
</evidence>
<dbReference type="InterPro" id="IPR013963">
    <property type="entry name" value="DASH_Dad2"/>
</dbReference>
<dbReference type="GO" id="GO:1990758">
    <property type="term" value="P:mitotic sister chromatid biorientation"/>
    <property type="evidence" value="ECO:0007669"/>
    <property type="project" value="EnsemblFungi"/>
</dbReference>
<keyword evidence="21" id="KW-1185">Reference proteome</keyword>
<evidence type="ECO:0000256" key="16">
    <source>
        <dbReference type="ARBA" id="ARBA00023328"/>
    </source>
</evidence>
<comment type="similarity">
    <text evidence="4">Belongs to the DASH complex DAD2 family.</text>
</comment>
<evidence type="ECO:0000256" key="6">
    <source>
        <dbReference type="ARBA" id="ARBA00022454"/>
    </source>
</evidence>
<keyword evidence="14" id="KW-0539">Nucleus</keyword>
<dbReference type="GO" id="GO:1990023">
    <property type="term" value="C:mitotic spindle midzone"/>
    <property type="evidence" value="ECO:0007669"/>
    <property type="project" value="TreeGrafter"/>
</dbReference>
<keyword evidence="13" id="KW-0206">Cytoskeleton</keyword>
<dbReference type="PANTHER" id="PTHR28036">
    <property type="entry name" value="DASH COMPLEX SUBUNIT DAD2"/>
    <property type="match status" value="1"/>
</dbReference>
<evidence type="ECO:0000256" key="5">
    <source>
        <dbReference type="ARBA" id="ARBA00020260"/>
    </source>
</evidence>
<accession>H2AU06</accession>
<dbReference type="GO" id="GO:0051987">
    <property type="term" value="P:positive regulation of attachment of spindle microtubules to kinetochore"/>
    <property type="evidence" value="ECO:0007669"/>
    <property type="project" value="EnsemblFungi"/>
</dbReference>
<dbReference type="InParanoid" id="H2AU06"/>
<evidence type="ECO:0000313" key="20">
    <source>
        <dbReference type="EMBL" id="CCF57856.1"/>
    </source>
</evidence>
<evidence type="ECO:0000313" key="21">
    <source>
        <dbReference type="Proteomes" id="UP000005220"/>
    </source>
</evidence>
<dbReference type="GO" id="GO:0042729">
    <property type="term" value="C:DASH complex"/>
    <property type="evidence" value="ECO:0007669"/>
    <property type="project" value="EnsemblFungi"/>
</dbReference>
<keyword evidence="10" id="KW-0498">Mitosis</keyword>
<dbReference type="EMBL" id="HE650824">
    <property type="protein sequence ID" value="CCF57856.1"/>
    <property type="molecule type" value="Genomic_DNA"/>
</dbReference>
<evidence type="ECO:0000256" key="11">
    <source>
        <dbReference type="ARBA" id="ARBA00022829"/>
    </source>
</evidence>
<dbReference type="FunCoup" id="H2AU06">
    <property type="interactions" value="46"/>
</dbReference>
<dbReference type="GeneID" id="13885814"/>
<evidence type="ECO:0000256" key="17">
    <source>
        <dbReference type="ARBA" id="ARBA00030568"/>
    </source>
</evidence>
<keyword evidence="9" id="KW-0493">Microtubule</keyword>
<keyword evidence="7" id="KW-0963">Cytoplasm</keyword>
<evidence type="ECO:0000256" key="4">
    <source>
        <dbReference type="ARBA" id="ARBA00005501"/>
    </source>
</evidence>
<comment type="subcellular location">
    <subcellularLocation>
        <location evidence="3">Chromosome</location>
        <location evidence="3">Centromere</location>
        <location evidence="3">Kinetochore</location>
    </subcellularLocation>
    <subcellularLocation>
        <location evidence="2">Cytoplasm</location>
        <location evidence="2">Cytoskeleton</location>
        <location evidence="2">Spindle</location>
    </subcellularLocation>
    <subcellularLocation>
        <location evidence="1">Nucleus</location>
    </subcellularLocation>
</comment>
<reference evidence="20 21" key="1">
    <citation type="journal article" date="2011" name="Proc. Natl. Acad. Sci. U.S.A.">
        <title>Evolutionary erosion of yeast sex chromosomes by mating-type switching accidents.</title>
        <authorList>
            <person name="Gordon J.L."/>
            <person name="Armisen D."/>
            <person name="Proux-Wera E."/>
            <person name="Oheigeartaigh S.S."/>
            <person name="Byrne K.P."/>
            <person name="Wolfe K.H."/>
        </authorList>
    </citation>
    <scope>NUCLEOTIDE SEQUENCE [LARGE SCALE GENOMIC DNA]</scope>
    <source>
        <strain evidence="21">ATCC 22294 / BCRC 22015 / CBS 2517 / CECT 1963 / NBRC 1671 / NRRL Y-8276</strain>
    </source>
</reference>
<evidence type="ECO:0000256" key="1">
    <source>
        <dbReference type="ARBA" id="ARBA00004123"/>
    </source>
</evidence>
<protein>
    <recommendedName>
        <fullName evidence="5">DASH complex subunit DAD2</fullName>
    </recommendedName>
    <alternativeName>
        <fullName evidence="17">Outer kinetochore protein DAD2</fullName>
    </alternativeName>
</protein>
<evidence type="ECO:0000256" key="19">
    <source>
        <dbReference type="SAM" id="MobiDB-lite"/>
    </source>
</evidence>
<sequence>MADLREQLLSKERELAALKKIAALTDTMKLQLNELSDEVKQIEGNAQRVNDVMSIWNSVTRSISEASLGLLRYVEKDYEVGIWDDDNVDGDISKTNSSNDEAMDKSSEEIRQQKEIPLPETLVRVPINEEKHDI</sequence>
<proteinExistence type="inferred from homology"/>
<dbReference type="eggNOG" id="ENOG502S93M">
    <property type="taxonomic scope" value="Eukaryota"/>
</dbReference>
<organism evidence="20 21">
    <name type="scientific">Kazachstania africana (strain ATCC 22294 / BCRC 22015 / CBS 2517 / CECT 1963 / NBRC 1671 / NRRL Y-8276)</name>
    <name type="common">Yeast</name>
    <name type="synonym">Kluyveromyces africanus</name>
    <dbReference type="NCBI Taxonomy" id="1071382"/>
    <lineage>
        <taxon>Eukaryota</taxon>
        <taxon>Fungi</taxon>
        <taxon>Dikarya</taxon>
        <taxon>Ascomycota</taxon>
        <taxon>Saccharomycotina</taxon>
        <taxon>Saccharomycetes</taxon>
        <taxon>Saccharomycetales</taxon>
        <taxon>Saccharomycetaceae</taxon>
        <taxon>Kazachstania</taxon>
    </lineage>
</organism>
<keyword evidence="15" id="KW-0131">Cell cycle</keyword>
<evidence type="ECO:0000256" key="12">
    <source>
        <dbReference type="ARBA" id="ARBA00022838"/>
    </source>
</evidence>
<evidence type="ECO:0000256" key="2">
    <source>
        <dbReference type="ARBA" id="ARBA00004186"/>
    </source>
</evidence>
<evidence type="ECO:0000256" key="13">
    <source>
        <dbReference type="ARBA" id="ARBA00023212"/>
    </source>
</evidence>
<keyword evidence="12" id="KW-0995">Kinetochore</keyword>
<dbReference type="HOGENOM" id="CLU_138063_1_0_1"/>
<name>H2AU06_KAZAF</name>
<evidence type="ECO:0000256" key="15">
    <source>
        <dbReference type="ARBA" id="ARBA00023306"/>
    </source>
</evidence>
<dbReference type="Pfam" id="PF08654">
    <property type="entry name" value="DASH_Dad2"/>
    <property type="match status" value="1"/>
</dbReference>
<evidence type="ECO:0000256" key="9">
    <source>
        <dbReference type="ARBA" id="ARBA00022701"/>
    </source>
</evidence>
<feature type="compositionally biased region" description="Basic and acidic residues" evidence="19">
    <location>
        <begin position="102"/>
        <end position="113"/>
    </location>
</feature>
<dbReference type="RefSeq" id="XP_003956991.1">
    <property type="nucleotide sequence ID" value="XM_003956942.1"/>
</dbReference>
<evidence type="ECO:0000256" key="3">
    <source>
        <dbReference type="ARBA" id="ARBA00004629"/>
    </source>
</evidence>
<dbReference type="GO" id="GO:0051301">
    <property type="term" value="P:cell division"/>
    <property type="evidence" value="ECO:0007669"/>
    <property type="project" value="UniProtKB-KW"/>
</dbReference>
<dbReference type="Proteomes" id="UP000005220">
    <property type="component" value="Chromosome 4"/>
</dbReference>
<dbReference type="GO" id="GO:0044732">
    <property type="term" value="C:mitotic spindle pole body"/>
    <property type="evidence" value="ECO:0007669"/>
    <property type="project" value="TreeGrafter"/>
</dbReference>
<keyword evidence="16" id="KW-0137">Centromere</keyword>
<dbReference type="AlphaFoldDB" id="H2AU06"/>
<keyword evidence="18" id="KW-0175">Coiled coil</keyword>
<dbReference type="PANTHER" id="PTHR28036:SF1">
    <property type="entry name" value="DASH COMPLEX SUBUNIT DAD2"/>
    <property type="match status" value="1"/>
</dbReference>
<feature type="coiled-coil region" evidence="18">
    <location>
        <begin position="1"/>
        <end position="52"/>
    </location>
</feature>